<feature type="compositionally biased region" description="Low complexity" evidence="1">
    <location>
        <begin position="294"/>
        <end position="311"/>
    </location>
</feature>
<accession>A0A6V7UHJ0</accession>
<proteinExistence type="predicted"/>
<dbReference type="EMBL" id="CAJEWN010000060">
    <property type="protein sequence ID" value="CAD2155931.1"/>
    <property type="molecule type" value="Genomic_DNA"/>
</dbReference>
<feature type="region of interest" description="Disordered" evidence="1">
    <location>
        <begin position="231"/>
        <end position="311"/>
    </location>
</feature>
<evidence type="ECO:0000313" key="2">
    <source>
        <dbReference type="EMBL" id="CAD2155931.1"/>
    </source>
</evidence>
<sequence length="311" mass="34963">MLALAEKANTETKITEEIEAQLIDAHLVAKIPEEFKKYFASISGFNEEIELSREQFYDSELIRLDLMGKSSKSSHLTKVLSSSAKILRLNSSKSLKSSSNRPSAIEEYITKHKNPALKVGIYMVQCGYSDHDKTDPFAKDVVYKINTDSYYHCKSCKDRHVDGVKEYNVYTSLTKETFKLPSLKRTIQNPILQNGNGLGFTYIFDFAQQKQDMSINLNFVQLVVPNNLHNESTSSSHVPEYGYETPEHPTNVSTNFQNLNLRDDEDGSESETERPNYAAMAGGQGTRLNFDEASSSSGSSVKRSSRRPPSL</sequence>
<evidence type="ECO:0000313" key="3">
    <source>
        <dbReference type="Proteomes" id="UP000580250"/>
    </source>
</evidence>
<feature type="compositionally biased region" description="Polar residues" evidence="1">
    <location>
        <begin position="248"/>
        <end position="260"/>
    </location>
</feature>
<name>A0A6V7UHJ0_MELEN</name>
<comment type="caution">
    <text evidence="2">The sequence shown here is derived from an EMBL/GenBank/DDBJ whole genome shotgun (WGS) entry which is preliminary data.</text>
</comment>
<dbReference type="Proteomes" id="UP000580250">
    <property type="component" value="Unassembled WGS sequence"/>
</dbReference>
<dbReference type="AlphaFoldDB" id="A0A6V7UHJ0"/>
<organism evidence="2 3">
    <name type="scientific">Meloidogyne enterolobii</name>
    <name type="common">Root-knot nematode worm</name>
    <name type="synonym">Meloidogyne mayaguensis</name>
    <dbReference type="NCBI Taxonomy" id="390850"/>
    <lineage>
        <taxon>Eukaryota</taxon>
        <taxon>Metazoa</taxon>
        <taxon>Ecdysozoa</taxon>
        <taxon>Nematoda</taxon>
        <taxon>Chromadorea</taxon>
        <taxon>Rhabditida</taxon>
        <taxon>Tylenchina</taxon>
        <taxon>Tylenchomorpha</taxon>
        <taxon>Tylenchoidea</taxon>
        <taxon>Meloidogynidae</taxon>
        <taxon>Meloidogyninae</taxon>
        <taxon>Meloidogyne</taxon>
    </lineage>
</organism>
<protein>
    <submittedName>
        <fullName evidence="2">Uncharacterized protein</fullName>
    </submittedName>
</protein>
<evidence type="ECO:0000256" key="1">
    <source>
        <dbReference type="SAM" id="MobiDB-lite"/>
    </source>
</evidence>
<reference evidence="2 3" key="1">
    <citation type="submission" date="2020-08" db="EMBL/GenBank/DDBJ databases">
        <authorList>
            <person name="Koutsovoulos G."/>
            <person name="Danchin GJ E."/>
        </authorList>
    </citation>
    <scope>NUCLEOTIDE SEQUENCE [LARGE SCALE GENOMIC DNA]</scope>
</reference>
<gene>
    <name evidence="2" type="ORF">MENT_LOCUS12062</name>
</gene>